<dbReference type="AlphaFoldDB" id="A0A023BNJ6"/>
<organism evidence="2 3">
    <name type="scientific">Aquimarina atlantica</name>
    <dbReference type="NCBI Taxonomy" id="1317122"/>
    <lineage>
        <taxon>Bacteria</taxon>
        <taxon>Pseudomonadati</taxon>
        <taxon>Bacteroidota</taxon>
        <taxon>Flavobacteriia</taxon>
        <taxon>Flavobacteriales</taxon>
        <taxon>Flavobacteriaceae</taxon>
        <taxon>Aquimarina</taxon>
    </lineage>
</organism>
<keyword evidence="1" id="KW-0732">Signal</keyword>
<gene>
    <name evidence="2" type="ORF">ATO12_06885</name>
</gene>
<evidence type="ECO:0000256" key="1">
    <source>
        <dbReference type="SAM" id="SignalP"/>
    </source>
</evidence>
<feature type="chain" id="PRO_5001515452" evidence="1">
    <location>
        <begin position="24"/>
        <end position="239"/>
    </location>
</feature>
<dbReference type="OrthoDB" id="1160485at2"/>
<keyword evidence="3" id="KW-1185">Reference proteome</keyword>
<dbReference type="eggNOG" id="ENOG502ZNUV">
    <property type="taxonomic scope" value="Bacteria"/>
</dbReference>
<dbReference type="RefSeq" id="WP_034247119.1">
    <property type="nucleotide sequence ID" value="NZ_AQRA01000014.1"/>
</dbReference>
<dbReference type="Proteomes" id="UP000023541">
    <property type="component" value="Unassembled WGS sequence"/>
</dbReference>
<name>A0A023BNJ6_9FLAO</name>
<protein>
    <submittedName>
        <fullName evidence="2">Uncharacterized protein</fullName>
    </submittedName>
</protein>
<evidence type="ECO:0000313" key="3">
    <source>
        <dbReference type="Proteomes" id="UP000023541"/>
    </source>
</evidence>
<sequence>MKKTYKYIIILLCCIGSIQQNNAQNINIKNLFKKVAQSYNDKKQYQIDVTYTMYRGLTGNTITESYQGKMVKNNEFSQMTVLNSEILQFPGGQLNIDHTSKTATYIGSKGTSSKNQLLDINSFLDFYDKVKVTEKNGVLVCEMVSAKPNIQNQYGKVILYINKEKYLIEKQELFFSTLIPFVDGNTKKMDYGRLIVHLKNRELESSAAPVLKDYIHVLSKQNITLAEQYKEYHLTNQAH</sequence>
<dbReference type="EMBL" id="AQRA01000014">
    <property type="protein sequence ID" value="EZH71526.1"/>
    <property type="molecule type" value="Genomic_DNA"/>
</dbReference>
<evidence type="ECO:0000313" key="2">
    <source>
        <dbReference type="EMBL" id="EZH71526.1"/>
    </source>
</evidence>
<reference evidence="2 3" key="1">
    <citation type="submission" date="2014-04" db="EMBL/GenBank/DDBJ databases">
        <title>Aquimarina sp. 22II-S11-z7 Genome Sequencing.</title>
        <authorList>
            <person name="Lai Q."/>
        </authorList>
    </citation>
    <scope>NUCLEOTIDE SEQUENCE [LARGE SCALE GENOMIC DNA]</scope>
    <source>
        <strain evidence="2 3">22II-S11-z7</strain>
    </source>
</reference>
<comment type="caution">
    <text evidence="2">The sequence shown here is derived from an EMBL/GenBank/DDBJ whole genome shotgun (WGS) entry which is preliminary data.</text>
</comment>
<accession>A0A023BNJ6</accession>
<dbReference type="STRING" id="1317122.ATO12_06885"/>
<proteinExistence type="predicted"/>
<feature type="signal peptide" evidence="1">
    <location>
        <begin position="1"/>
        <end position="23"/>
    </location>
</feature>